<dbReference type="Gene3D" id="3.40.50.1820">
    <property type="entry name" value="alpha/beta hydrolase"/>
    <property type="match status" value="1"/>
</dbReference>
<reference evidence="2 3" key="2">
    <citation type="journal article" date="2015" name="Stand. Genomic Sci.">
        <title>Draft genome sequence of Cellulomonas carbonis T26(T) and comparative analysis of six Cellulomonas genomes.</title>
        <authorList>
            <person name="Zhuang W."/>
            <person name="Zhang S."/>
            <person name="Xia X."/>
            <person name="Wang G."/>
        </authorList>
    </citation>
    <scope>NUCLEOTIDE SEQUENCE [LARGE SCALE GENOMIC DNA]</scope>
    <source>
        <strain evidence="2 3">T26</strain>
    </source>
</reference>
<feature type="compositionally biased region" description="Low complexity" evidence="1">
    <location>
        <begin position="40"/>
        <end position="61"/>
    </location>
</feature>
<reference evidence="2 3" key="1">
    <citation type="submission" date="2013-08" db="EMBL/GenBank/DDBJ databases">
        <title>Genome sequencing of Cellulomonas carbonis T26.</title>
        <authorList>
            <person name="Chen F."/>
            <person name="Li Y."/>
            <person name="Wang G."/>
        </authorList>
    </citation>
    <scope>NUCLEOTIDE SEQUENCE [LARGE SCALE GENOMIC DNA]</scope>
    <source>
        <strain evidence="2 3">T26</strain>
    </source>
</reference>
<protein>
    <submittedName>
        <fullName evidence="2">Phosphoribosyl transferase</fullName>
    </submittedName>
</protein>
<dbReference type="AlphaFoldDB" id="A0A0A0BTC6"/>
<organism evidence="2 3">
    <name type="scientific">Cellulomonas carbonis T26</name>
    <dbReference type="NCBI Taxonomy" id="947969"/>
    <lineage>
        <taxon>Bacteria</taxon>
        <taxon>Bacillati</taxon>
        <taxon>Actinomycetota</taxon>
        <taxon>Actinomycetes</taxon>
        <taxon>Micrococcales</taxon>
        <taxon>Cellulomonadaceae</taxon>
        <taxon>Cellulomonas</taxon>
    </lineage>
</organism>
<feature type="non-terminal residue" evidence="2">
    <location>
        <position position="1"/>
    </location>
</feature>
<sequence length="286" mass="29918">VAVETPADLESIGRYYDDFTQVPDADVVAALDRAARRVRTSPTGRTRAPTGRTQAATGRTPAPTAREHLFVPTDGVALEGELTVPAGALGLVVFAHGSGSSRHSPRNRHVARALEAAGLATLLVDLLSPGEEEDRSLVFDVPLLADRLVAATRRLGRHPGAHGLPVGWFGASTGAAAALWAAAEEDSPVRAIVSRGGRPDLAARRLHRVVAPTLLVVGGADEVVLGLNERARAMLRCPNDLVVVPRAGHLFAEPGAIDVVAGLACDWFTTHLGGARGPEVRRTLGS</sequence>
<dbReference type="PANTHER" id="PTHR13136:SF11">
    <property type="entry name" value="TESTIS-EXPRESSED PROTEIN 30"/>
    <property type="match status" value="1"/>
</dbReference>
<evidence type="ECO:0000256" key="1">
    <source>
        <dbReference type="SAM" id="MobiDB-lite"/>
    </source>
</evidence>
<feature type="region of interest" description="Disordered" evidence="1">
    <location>
        <begin position="36"/>
        <end position="61"/>
    </location>
</feature>
<name>A0A0A0BTC6_9CELL</name>
<evidence type="ECO:0000313" key="2">
    <source>
        <dbReference type="EMBL" id="KGM11176.1"/>
    </source>
</evidence>
<keyword evidence="3" id="KW-1185">Reference proteome</keyword>
<dbReference type="Proteomes" id="UP000029839">
    <property type="component" value="Unassembled WGS sequence"/>
</dbReference>
<proteinExistence type="predicted"/>
<comment type="caution">
    <text evidence="2">The sequence shown here is derived from an EMBL/GenBank/DDBJ whole genome shotgun (WGS) entry which is preliminary data.</text>
</comment>
<dbReference type="SUPFAM" id="SSF53474">
    <property type="entry name" value="alpha/beta-Hydrolases"/>
    <property type="match status" value="1"/>
</dbReference>
<keyword evidence="2" id="KW-0808">Transferase</keyword>
<evidence type="ECO:0000313" key="3">
    <source>
        <dbReference type="Proteomes" id="UP000029839"/>
    </source>
</evidence>
<gene>
    <name evidence="2" type="ORF">N868_11945</name>
</gene>
<dbReference type="PANTHER" id="PTHR13136">
    <property type="entry name" value="TESTIS DEVELOPMENT PROTEIN PRTD"/>
    <property type="match status" value="1"/>
</dbReference>
<accession>A0A0A0BTC6</accession>
<dbReference type="InterPro" id="IPR029058">
    <property type="entry name" value="AB_hydrolase_fold"/>
</dbReference>
<dbReference type="EMBL" id="AXCY01000028">
    <property type="protein sequence ID" value="KGM11176.1"/>
    <property type="molecule type" value="Genomic_DNA"/>
</dbReference>
<dbReference type="GO" id="GO:0016740">
    <property type="term" value="F:transferase activity"/>
    <property type="evidence" value="ECO:0007669"/>
    <property type="project" value="UniProtKB-KW"/>
</dbReference>
<dbReference type="InterPro" id="IPR026555">
    <property type="entry name" value="NSL3/Tex30"/>
</dbReference>